<sequence>MPLQKITPEEILYKSIKVFRRRGYYRTKMSDLAKEVGLTKGTFYHHFESKEDVMRKALMASIQWFETSLFSIAFEPQLSSKEKLEKMSEKAFKAFTDNEGGCIFANTILETAHVEDTFIKEILRFFELWKQALMEVFKEKYSNDQLTDVVQQIIGDIEGSIIIMQLHKDNLYLKRALNRSIEML</sequence>
<dbReference type="InterPro" id="IPR054156">
    <property type="entry name" value="YxaF_TetR_C"/>
</dbReference>
<dbReference type="InterPro" id="IPR001647">
    <property type="entry name" value="HTH_TetR"/>
</dbReference>
<evidence type="ECO:0000313" key="7">
    <source>
        <dbReference type="Proteomes" id="UP000611723"/>
    </source>
</evidence>
<dbReference type="InterPro" id="IPR009057">
    <property type="entry name" value="Homeodomain-like_sf"/>
</dbReference>
<dbReference type="GO" id="GO:0003677">
    <property type="term" value="F:DNA binding"/>
    <property type="evidence" value="ECO:0007669"/>
    <property type="project" value="UniProtKB-UniRule"/>
</dbReference>
<evidence type="ECO:0000259" key="5">
    <source>
        <dbReference type="PROSITE" id="PS50977"/>
    </source>
</evidence>
<dbReference type="PROSITE" id="PS50977">
    <property type="entry name" value="HTH_TETR_2"/>
    <property type="match status" value="1"/>
</dbReference>
<reference evidence="6" key="1">
    <citation type="submission" date="2021-01" db="EMBL/GenBank/DDBJ databases">
        <title>Marivirga aurantiaca sp. nov., isolated from intertidal surface sediments.</title>
        <authorList>
            <person name="Zhang M."/>
        </authorList>
    </citation>
    <scope>NUCLEOTIDE SEQUENCE</scope>
    <source>
        <strain evidence="6">S37H4</strain>
    </source>
</reference>
<keyword evidence="3" id="KW-0804">Transcription</keyword>
<evidence type="ECO:0000256" key="3">
    <source>
        <dbReference type="ARBA" id="ARBA00023163"/>
    </source>
</evidence>
<dbReference type="Gene3D" id="1.10.357.10">
    <property type="entry name" value="Tetracycline Repressor, domain 2"/>
    <property type="match status" value="1"/>
</dbReference>
<dbReference type="AlphaFoldDB" id="A0A935CBV1"/>
<comment type="caution">
    <text evidence="6">The sequence shown here is derived from an EMBL/GenBank/DDBJ whole genome shotgun (WGS) entry which is preliminary data.</text>
</comment>
<evidence type="ECO:0000256" key="4">
    <source>
        <dbReference type="PROSITE-ProRule" id="PRU00335"/>
    </source>
</evidence>
<keyword evidence="2 4" id="KW-0238">DNA-binding</keyword>
<dbReference type="Pfam" id="PF21993">
    <property type="entry name" value="TetR_C_13_2"/>
    <property type="match status" value="1"/>
</dbReference>
<dbReference type="InterPro" id="IPR036271">
    <property type="entry name" value="Tet_transcr_reg_TetR-rel_C_sf"/>
</dbReference>
<feature type="domain" description="HTH tetR-type" evidence="5">
    <location>
        <begin position="5"/>
        <end position="65"/>
    </location>
</feature>
<proteinExistence type="predicted"/>
<keyword evidence="1" id="KW-0805">Transcription regulation</keyword>
<dbReference type="SUPFAM" id="SSF48498">
    <property type="entry name" value="Tetracyclin repressor-like, C-terminal domain"/>
    <property type="match status" value="1"/>
</dbReference>
<dbReference type="RefSeq" id="WP_201433041.1">
    <property type="nucleotide sequence ID" value="NZ_JAEQBW010000017.1"/>
</dbReference>
<gene>
    <name evidence="6" type="ORF">JKA74_20095</name>
</gene>
<evidence type="ECO:0000256" key="2">
    <source>
        <dbReference type="ARBA" id="ARBA00023125"/>
    </source>
</evidence>
<dbReference type="EMBL" id="JAEQBW010000017">
    <property type="protein sequence ID" value="MBK6267355.1"/>
    <property type="molecule type" value="Genomic_DNA"/>
</dbReference>
<keyword evidence="7" id="KW-1185">Reference proteome</keyword>
<dbReference type="SUPFAM" id="SSF46689">
    <property type="entry name" value="Homeodomain-like"/>
    <property type="match status" value="1"/>
</dbReference>
<feature type="DNA-binding region" description="H-T-H motif" evidence="4">
    <location>
        <begin position="28"/>
        <end position="47"/>
    </location>
</feature>
<evidence type="ECO:0000256" key="1">
    <source>
        <dbReference type="ARBA" id="ARBA00023015"/>
    </source>
</evidence>
<dbReference type="PANTHER" id="PTHR47506">
    <property type="entry name" value="TRANSCRIPTIONAL REGULATORY PROTEIN"/>
    <property type="match status" value="1"/>
</dbReference>
<dbReference type="PANTHER" id="PTHR47506:SF7">
    <property type="entry name" value="TRANSCRIPTIONAL REGULATORY PROTEIN"/>
    <property type="match status" value="1"/>
</dbReference>
<organism evidence="6 7">
    <name type="scientific">Marivirga aurantiaca</name>
    <dbReference type="NCBI Taxonomy" id="2802615"/>
    <lineage>
        <taxon>Bacteria</taxon>
        <taxon>Pseudomonadati</taxon>
        <taxon>Bacteroidota</taxon>
        <taxon>Cytophagia</taxon>
        <taxon>Cytophagales</taxon>
        <taxon>Marivirgaceae</taxon>
        <taxon>Marivirga</taxon>
    </lineage>
</organism>
<protein>
    <submittedName>
        <fullName evidence="6">TetR/AcrR family transcriptional regulator</fullName>
    </submittedName>
</protein>
<dbReference type="Pfam" id="PF00440">
    <property type="entry name" value="TetR_N"/>
    <property type="match status" value="1"/>
</dbReference>
<dbReference type="Proteomes" id="UP000611723">
    <property type="component" value="Unassembled WGS sequence"/>
</dbReference>
<dbReference type="PRINTS" id="PR00455">
    <property type="entry name" value="HTHTETR"/>
</dbReference>
<evidence type="ECO:0000313" key="6">
    <source>
        <dbReference type="EMBL" id="MBK6267355.1"/>
    </source>
</evidence>
<accession>A0A935CBV1</accession>
<name>A0A935CBV1_9BACT</name>